<accession>A0A2A9F3E5</accession>
<dbReference type="OrthoDB" id="8545217at2"/>
<dbReference type="SUPFAM" id="SSF52833">
    <property type="entry name" value="Thioredoxin-like"/>
    <property type="match status" value="1"/>
</dbReference>
<organism evidence="2 3">
    <name type="scientific">Georgenia soli</name>
    <dbReference type="NCBI Taxonomy" id="638953"/>
    <lineage>
        <taxon>Bacteria</taxon>
        <taxon>Bacillati</taxon>
        <taxon>Actinomycetota</taxon>
        <taxon>Actinomycetes</taxon>
        <taxon>Micrococcales</taxon>
        <taxon>Bogoriellaceae</taxon>
        <taxon>Georgenia</taxon>
    </lineage>
</organism>
<protein>
    <submittedName>
        <fullName evidence="2">Ribonucleoside-diphosphate reductase class Ib glutaredoxin subunit</fullName>
    </submittedName>
</protein>
<dbReference type="InterPro" id="IPR051548">
    <property type="entry name" value="Grx-like_ET"/>
</dbReference>
<dbReference type="RefSeq" id="WP_098482042.1">
    <property type="nucleotide sequence ID" value="NZ_PDJI01000002.1"/>
</dbReference>
<reference evidence="2 3" key="1">
    <citation type="submission" date="2017-10" db="EMBL/GenBank/DDBJ databases">
        <title>Sequencing the genomes of 1000 actinobacteria strains.</title>
        <authorList>
            <person name="Klenk H.-P."/>
        </authorList>
    </citation>
    <scope>NUCLEOTIDE SEQUENCE [LARGE SCALE GENOMIC DNA]</scope>
    <source>
        <strain evidence="2 3">DSM 21838</strain>
    </source>
</reference>
<dbReference type="CDD" id="cd02976">
    <property type="entry name" value="NrdH"/>
    <property type="match status" value="1"/>
</dbReference>
<dbReference type="InterPro" id="IPR036249">
    <property type="entry name" value="Thioredoxin-like_sf"/>
</dbReference>
<evidence type="ECO:0000313" key="2">
    <source>
        <dbReference type="EMBL" id="PFG45030.1"/>
    </source>
</evidence>
<dbReference type="PANTHER" id="PTHR34386:SF1">
    <property type="entry name" value="GLUTAREDOXIN-LIKE PROTEIN NRDH"/>
    <property type="match status" value="1"/>
</dbReference>
<sequence length="82" mass="8969">MITIYTRPGCSRCDFTARRFERAGLPFQLVDVEADPTAADQLHATGYQALPVVTTGSETWSGLDVHKIDATIARHHGQQIAS</sequence>
<keyword evidence="3" id="KW-1185">Reference proteome</keyword>
<evidence type="ECO:0000313" key="3">
    <source>
        <dbReference type="Proteomes" id="UP000222106"/>
    </source>
</evidence>
<gene>
    <name evidence="2" type="ORF">ATJ97_0083</name>
</gene>
<dbReference type="PROSITE" id="PS51354">
    <property type="entry name" value="GLUTAREDOXIN_2"/>
    <property type="match status" value="1"/>
</dbReference>
<dbReference type="GO" id="GO:0045454">
    <property type="term" value="P:cell redox homeostasis"/>
    <property type="evidence" value="ECO:0007669"/>
    <property type="project" value="TreeGrafter"/>
</dbReference>
<dbReference type="GO" id="GO:0009055">
    <property type="term" value="F:electron transfer activity"/>
    <property type="evidence" value="ECO:0007669"/>
    <property type="project" value="TreeGrafter"/>
</dbReference>
<dbReference type="EMBL" id="PDJI01000002">
    <property type="protein sequence ID" value="PFG45030.1"/>
    <property type="molecule type" value="Genomic_DNA"/>
</dbReference>
<dbReference type="Proteomes" id="UP000222106">
    <property type="component" value="Unassembled WGS sequence"/>
</dbReference>
<feature type="domain" description="Glutaredoxin" evidence="1">
    <location>
        <begin position="2"/>
        <end position="57"/>
    </location>
</feature>
<evidence type="ECO:0000259" key="1">
    <source>
        <dbReference type="Pfam" id="PF00462"/>
    </source>
</evidence>
<proteinExistence type="predicted"/>
<comment type="caution">
    <text evidence="2">The sequence shown here is derived from an EMBL/GenBank/DDBJ whole genome shotgun (WGS) entry which is preliminary data.</text>
</comment>
<dbReference type="Pfam" id="PF00462">
    <property type="entry name" value="Glutaredoxin"/>
    <property type="match status" value="1"/>
</dbReference>
<dbReference type="InterPro" id="IPR002109">
    <property type="entry name" value="Glutaredoxin"/>
</dbReference>
<name>A0A2A9F3E5_9MICO</name>
<dbReference type="AlphaFoldDB" id="A0A2A9F3E5"/>
<dbReference type="Gene3D" id="3.40.30.10">
    <property type="entry name" value="Glutaredoxin"/>
    <property type="match status" value="1"/>
</dbReference>
<dbReference type="PANTHER" id="PTHR34386">
    <property type="entry name" value="GLUTAREDOXIN"/>
    <property type="match status" value="1"/>
</dbReference>